<proteinExistence type="predicted"/>
<evidence type="ECO:0000313" key="1">
    <source>
        <dbReference type="EMBL" id="KAB1068182.1"/>
    </source>
</evidence>
<dbReference type="RefSeq" id="WP_150967120.1">
    <property type="nucleotide sequence ID" value="NZ_VZZJ01000057.1"/>
</dbReference>
<dbReference type="Proteomes" id="UP000441523">
    <property type="component" value="Unassembled WGS sequence"/>
</dbReference>
<gene>
    <name evidence="1" type="ORF">F6X51_27110</name>
</gene>
<dbReference type="EMBL" id="VZZJ01000057">
    <property type="protein sequence ID" value="KAB1068182.1"/>
    <property type="molecule type" value="Genomic_DNA"/>
</dbReference>
<protein>
    <submittedName>
        <fullName evidence="1">Uncharacterized protein</fullName>
    </submittedName>
</protein>
<name>A0A6N6MFL4_9HYPH</name>
<dbReference type="AlphaFoldDB" id="A0A6N6MFL4"/>
<comment type="caution">
    <text evidence="1">The sequence shown here is derived from an EMBL/GenBank/DDBJ whole genome shotgun (WGS) entry which is preliminary data.</text>
</comment>
<evidence type="ECO:0000313" key="2">
    <source>
        <dbReference type="Proteomes" id="UP000441523"/>
    </source>
</evidence>
<keyword evidence="2" id="KW-1185">Reference proteome</keyword>
<organism evidence="1 2">
    <name type="scientific">Methylobacterium planeticum</name>
    <dbReference type="NCBI Taxonomy" id="2615211"/>
    <lineage>
        <taxon>Bacteria</taxon>
        <taxon>Pseudomonadati</taxon>
        <taxon>Pseudomonadota</taxon>
        <taxon>Alphaproteobacteria</taxon>
        <taxon>Hyphomicrobiales</taxon>
        <taxon>Methylobacteriaceae</taxon>
        <taxon>Methylobacterium</taxon>
    </lineage>
</organism>
<accession>A0A6N6MFL4</accession>
<sequence length="112" mass="12241">MPDITLQHVRIDTRSPDSEGLLAFVDGKLVAVLMRLSDELHGAAGFSGQWCVEMGFGSCTVGFVPVLLDDVEAVRRWVAERNNDGPHAAAEARSPDRPFMLKCWALAALLFT</sequence>
<reference evidence="1 2" key="1">
    <citation type="submission" date="2019-09" db="EMBL/GenBank/DDBJ databases">
        <title>YIM 132548 draft genome.</title>
        <authorList>
            <person name="Jiang L."/>
        </authorList>
    </citation>
    <scope>NUCLEOTIDE SEQUENCE [LARGE SCALE GENOMIC DNA]</scope>
    <source>
        <strain evidence="1 2">YIM 132548</strain>
    </source>
</reference>